<name>A0A8J7M7U9_9RHOB</name>
<dbReference type="Pfam" id="PF13671">
    <property type="entry name" value="AAA_33"/>
    <property type="match status" value="1"/>
</dbReference>
<dbReference type="Proteomes" id="UP000655420">
    <property type="component" value="Unassembled WGS sequence"/>
</dbReference>
<protein>
    <submittedName>
        <fullName evidence="1">ATP-binding protein</fullName>
    </submittedName>
</protein>
<evidence type="ECO:0000313" key="1">
    <source>
        <dbReference type="EMBL" id="MBK0399959.1"/>
    </source>
</evidence>
<organism evidence="1 2">
    <name type="scientific">Thermohalobaculum xanthum</name>
    <dbReference type="NCBI Taxonomy" id="2753746"/>
    <lineage>
        <taxon>Bacteria</taxon>
        <taxon>Pseudomonadati</taxon>
        <taxon>Pseudomonadota</taxon>
        <taxon>Alphaproteobacteria</taxon>
        <taxon>Rhodobacterales</taxon>
        <taxon>Paracoccaceae</taxon>
        <taxon>Thermohalobaculum</taxon>
    </lineage>
</organism>
<evidence type="ECO:0000313" key="2">
    <source>
        <dbReference type="Proteomes" id="UP000655420"/>
    </source>
</evidence>
<reference evidence="1" key="1">
    <citation type="submission" date="2020-12" db="EMBL/GenBank/DDBJ databases">
        <title>Bacterial taxonomy.</title>
        <authorList>
            <person name="Pan X."/>
        </authorList>
    </citation>
    <scope>NUCLEOTIDE SEQUENCE</scope>
    <source>
        <strain evidence="1">M0105</strain>
    </source>
</reference>
<gene>
    <name evidence="1" type="ORF">H0I76_12225</name>
</gene>
<proteinExistence type="predicted"/>
<dbReference type="GO" id="GO:0005524">
    <property type="term" value="F:ATP binding"/>
    <property type="evidence" value="ECO:0007669"/>
    <property type="project" value="UniProtKB-KW"/>
</dbReference>
<keyword evidence="1" id="KW-0067">ATP-binding</keyword>
<dbReference type="AlphaFoldDB" id="A0A8J7M7U9"/>
<comment type="caution">
    <text evidence="1">The sequence shown here is derived from an EMBL/GenBank/DDBJ whole genome shotgun (WGS) entry which is preliminary data.</text>
</comment>
<keyword evidence="2" id="KW-1185">Reference proteome</keyword>
<dbReference type="EMBL" id="JAEHHL010000007">
    <property type="protein sequence ID" value="MBK0399959.1"/>
    <property type="molecule type" value="Genomic_DNA"/>
</dbReference>
<sequence>MPLSPPTLHLLCGKIAAGKSTLAARLGSRDGTVLVSEDAWLGALFSDEMTSAPDYLRCSAKLRRAMGPHVSLLLNAGISVVLDFPANTVETRDWMRGILGNTTASHRLHLLDVPDEVCLARLRARNARGDHPFAVTDEQFRRFSMHFVAPTPDEGFTIVVHDENG</sequence>
<dbReference type="SUPFAM" id="SSF52540">
    <property type="entry name" value="P-loop containing nucleoside triphosphate hydrolases"/>
    <property type="match status" value="1"/>
</dbReference>
<accession>A0A8J7M7U9</accession>
<keyword evidence="1" id="KW-0547">Nucleotide-binding</keyword>
<dbReference type="Gene3D" id="3.40.50.300">
    <property type="entry name" value="P-loop containing nucleotide triphosphate hydrolases"/>
    <property type="match status" value="1"/>
</dbReference>
<dbReference type="InterPro" id="IPR027417">
    <property type="entry name" value="P-loop_NTPase"/>
</dbReference>
<dbReference type="RefSeq" id="WP_200610187.1">
    <property type="nucleotide sequence ID" value="NZ_JAEHHL010000007.1"/>
</dbReference>